<evidence type="ECO:0000313" key="1">
    <source>
        <dbReference type="EMBL" id="KAG7356892.1"/>
    </source>
</evidence>
<accession>A0A9K3PRD6</accession>
<name>A0A9K3PRD6_9STRA</name>
<organism evidence="1 2">
    <name type="scientific">Nitzschia inconspicua</name>
    <dbReference type="NCBI Taxonomy" id="303405"/>
    <lineage>
        <taxon>Eukaryota</taxon>
        <taxon>Sar</taxon>
        <taxon>Stramenopiles</taxon>
        <taxon>Ochrophyta</taxon>
        <taxon>Bacillariophyta</taxon>
        <taxon>Bacillariophyceae</taxon>
        <taxon>Bacillariophycidae</taxon>
        <taxon>Bacillariales</taxon>
        <taxon>Bacillariaceae</taxon>
        <taxon>Nitzschia</taxon>
    </lineage>
</organism>
<dbReference type="EMBL" id="JAGRRH010000015">
    <property type="protein sequence ID" value="KAG7356892.1"/>
    <property type="molecule type" value="Genomic_DNA"/>
</dbReference>
<dbReference type="OrthoDB" id="45632at2759"/>
<dbReference type="AlphaFoldDB" id="A0A9K3PRD6"/>
<keyword evidence="2" id="KW-1185">Reference proteome</keyword>
<sequence length="348" mass="39380">MTRKPYWSTTLAILQCPYFLSFPTFLPGKAHGLTTLPSSGPQASASHPTIQVWNDVLSTQICDTLHDCACSIGLGHRVFTRSHAKAGYNNSHNIVEQVLNSILNELGDDSKYVEYWTRQEWRNIHAHADIDEYLAKRQIDAPFRYPMKGHVLYLHTGSEARGPTCVFPDMRSGGDLLKTANDKNDDNDFDLVVIPAVSGRLLRFKGDYLHAVPRPTDLWLLNFVQGAPDFQPESKWGRSVILFNTWGNQPPLEVPIDEAIDLDMPLDIEKCSCNEKDNWKCIFPSEHPCKSIPSVCDENSSVTAKVWLLGDYRRRGHQMQTVKLSADEDIRRALHEESIVSSVSMRRT</sequence>
<evidence type="ECO:0000313" key="2">
    <source>
        <dbReference type="Proteomes" id="UP000693970"/>
    </source>
</evidence>
<reference evidence="1" key="2">
    <citation type="submission" date="2021-04" db="EMBL/GenBank/DDBJ databases">
        <authorList>
            <person name="Podell S."/>
        </authorList>
    </citation>
    <scope>NUCLEOTIDE SEQUENCE</scope>
    <source>
        <strain evidence="1">Hildebrandi</strain>
    </source>
</reference>
<comment type="caution">
    <text evidence="1">The sequence shown here is derived from an EMBL/GenBank/DDBJ whole genome shotgun (WGS) entry which is preliminary data.</text>
</comment>
<reference evidence="1" key="1">
    <citation type="journal article" date="2021" name="Sci. Rep.">
        <title>Diploid genomic architecture of Nitzschia inconspicua, an elite biomass production diatom.</title>
        <authorList>
            <person name="Oliver A."/>
            <person name="Podell S."/>
            <person name="Pinowska A."/>
            <person name="Traller J.C."/>
            <person name="Smith S.R."/>
            <person name="McClure R."/>
            <person name="Beliaev A."/>
            <person name="Bohutskyi P."/>
            <person name="Hill E.A."/>
            <person name="Rabines A."/>
            <person name="Zheng H."/>
            <person name="Allen L.Z."/>
            <person name="Kuo A."/>
            <person name="Grigoriev I.V."/>
            <person name="Allen A.E."/>
            <person name="Hazlebeck D."/>
            <person name="Allen E.E."/>
        </authorList>
    </citation>
    <scope>NUCLEOTIDE SEQUENCE</scope>
    <source>
        <strain evidence="1">Hildebrandi</strain>
    </source>
</reference>
<gene>
    <name evidence="1" type="ORF">IV203_001579</name>
</gene>
<protein>
    <submittedName>
        <fullName evidence="1">Uncharacterized protein</fullName>
    </submittedName>
</protein>
<proteinExistence type="predicted"/>
<dbReference type="Proteomes" id="UP000693970">
    <property type="component" value="Unassembled WGS sequence"/>
</dbReference>